<dbReference type="Gene3D" id="1.25.10.10">
    <property type="entry name" value="Leucine-rich Repeat Variant"/>
    <property type="match status" value="1"/>
</dbReference>
<evidence type="ECO:0000313" key="1">
    <source>
        <dbReference type="EMBL" id="MBO1753188.1"/>
    </source>
</evidence>
<reference evidence="1" key="1">
    <citation type="submission" date="2021-03" db="EMBL/GenBank/DDBJ databases">
        <title>Actinotalea soli sp. nov., isolated from soil.</title>
        <authorList>
            <person name="Ping W."/>
            <person name="Zhang J."/>
        </authorList>
    </citation>
    <scope>NUCLEOTIDE SEQUENCE</scope>
    <source>
        <strain evidence="1">BY-33</strain>
    </source>
</reference>
<accession>A0A939RX11</accession>
<protein>
    <recommendedName>
        <fullName evidence="3">HEAT repeat domain-containing protein</fullName>
    </recommendedName>
</protein>
<dbReference type="EMBL" id="JAGEMK010000010">
    <property type="protein sequence ID" value="MBO1753188.1"/>
    <property type="molecule type" value="Genomic_DNA"/>
</dbReference>
<dbReference type="RefSeq" id="WP_208056864.1">
    <property type="nucleotide sequence ID" value="NZ_JAGEMK010000010.1"/>
</dbReference>
<dbReference type="InterPro" id="IPR016024">
    <property type="entry name" value="ARM-type_fold"/>
</dbReference>
<sequence length="274" mass="29549">MGVVELLLAGRADTARFDEAVDAADASDVAGTLTLAAHPDPGVRRVVAGTLPLLTHGDPPTEQMVAVIIGLTLDADRGVRDYACFVLAEQWREVDTPALREALAARLDDIDRGTRSEALVGLAYRRDPRALARVRDALSRPRGDVWRLEMVAAGALSDPQLHDLVQRHQDGWATTEDTQTADAVRRLTDPTGPGPDLLDGMAKLCRSRARGWPDGDALGAWDLVAEMLEIAPYRAREFFDGVLARVAGDDAAEQELREHSALAHLTGDNGSPRA</sequence>
<organism evidence="1 2">
    <name type="scientific">Actinotalea soli</name>
    <dbReference type="NCBI Taxonomy" id="2819234"/>
    <lineage>
        <taxon>Bacteria</taxon>
        <taxon>Bacillati</taxon>
        <taxon>Actinomycetota</taxon>
        <taxon>Actinomycetes</taxon>
        <taxon>Micrococcales</taxon>
        <taxon>Cellulomonadaceae</taxon>
        <taxon>Actinotalea</taxon>
    </lineage>
</organism>
<gene>
    <name evidence="1" type="ORF">J4G33_15380</name>
</gene>
<evidence type="ECO:0008006" key="3">
    <source>
        <dbReference type="Google" id="ProtNLM"/>
    </source>
</evidence>
<dbReference type="SUPFAM" id="SSF48371">
    <property type="entry name" value="ARM repeat"/>
    <property type="match status" value="1"/>
</dbReference>
<dbReference type="AlphaFoldDB" id="A0A939RX11"/>
<dbReference type="InterPro" id="IPR011989">
    <property type="entry name" value="ARM-like"/>
</dbReference>
<name>A0A939RX11_9CELL</name>
<proteinExistence type="predicted"/>
<evidence type="ECO:0000313" key="2">
    <source>
        <dbReference type="Proteomes" id="UP000664209"/>
    </source>
</evidence>
<keyword evidence="2" id="KW-1185">Reference proteome</keyword>
<comment type="caution">
    <text evidence="1">The sequence shown here is derived from an EMBL/GenBank/DDBJ whole genome shotgun (WGS) entry which is preliminary data.</text>
</comment>
<dbReference type="Proteomes" id="UP000664209">
    <property type="component" value="Unassembled WGS sequence"/>
</dbReference>